<feature type="transmembrane region" description="Helical" evidence="6">
    <location>
        <begin position="311"/>
        <end position="329"/>
    </location>
</feature>
<gene>
    <name evidence="9" type="ORF">PMG71_18785</name>
</gene>
<feature type="transmembrane region" description="Helical" evidence="6">
    <location>
        <begin position="359"/>
        <end position="378"/>
    </location>
</feature>
<evidence type="ECO:0000256" key="5">
    <source>
        <dbReference type="ARBA" id="ARBA00023136"/>
    </source>
</evidence>
<keyword evidence="10" id="KW-1185">Reference proteome</keyword>
<comment type="subcellular location">
    <subcellularLocation>
        <location evidence="1">Cell membrane</location>
        <topology evidence="1">Multi-pass membrane protein</topology>
    </subcellularLocation>
</comment>
<evidence type="ECO:0000313" key="9">
    <source>
        <dbReference type="EMBL" id="MDJ1171481.1"/>
    </source>
</evidence>
<comment type="caution">
    <text evidence="9">The sequence shown here is derived from an EMBL/GenBank/DDBJ whole genome shotgun (WGS) entry which is preliminary data.</text>
</comment>
<keyword evidence="4 6" id="KW-1133">Transmembrane helix</keyword>
<feature type="transmembrane region" description="Helical" evidence="6">
    <location>
        <begin position="335"/>
        <end position="352"/>
    </location>
</feature>
<dbReference type="Pfam" id="PF03772">
    <property type="entry name" value="Competence"/>
    <property type="match status" value="1"/>
</dbReference>
<dbReference type="Pfam" id="PF13567">
    <property type="entry name" value="DUF4131"/>
    <property type="match status" value="1"/>
</dbReference>
<sequence length="742" mass="82140">MSRTSGVLLCLAYIMGLLLVPVPGGNYGMLVLGAIAAFTLPRYWPMGPKFRIWLLAGIVGFLAGFYFHFRTPQPPEIDFSAWMGEPVTVQGKVLDEPQLTRSQRIRFTLQVSQIDNQAVQGKFYTTIPRLQATGLHPGYSVEVRGKLYKPQPASIPRGFDFQQYLARQGIFMGLSAKSVKFDPNQGSWGWWWVRGRILHSLVQGLDVPEGIVIASMVLGRRSVDLPFDIRDNFVQVGLAHVLAASGFHVSLLLGFVLALTQGFSKQIQFRVGMITLILYSALTGFAPSVLRASLMGFGAVLAKLLDRRVNTLGSLLLTATILLFLNPLWIQDIGFQLSFLATLGLVVTVPVLMEMWDYLPPAIASAFAVPVSAFLWTFPLQLYHFGVLPPYGILVNLVTLPLVVLLTLGGMLIAFVAVISPWLGSWVSTLLYYPTVVFLGIIDGFTQLPGNSVAVGKISALQLLVLYGVILLFWVKGRIYLKSRIVLGIAVGFAIAVIVIPLWYTQSYLSQVTVFATRTPVATIQDRGNVVLLNTPDFAVAQYTLIPFFQSQGVNALDAGMMINADNPPMDGWLKILDTLPIQRFYQIGDPGTQPEPKIEEQVKTYQVLQVNQGLNWKTLSVESLSLDPQVLEFELENKRWLMLEGRSFTDAFCQTQSWCKPDSRETVLIWSGQGLAVEMIQKIQPEVAIALSDALDEDILSALRATNTTIFLTERDGAIQWNSQQGFSKTSDLNSQSDFAF</sequence>
<dbReference type="InterPro" id="IPR004477">
    <property type="entry name" value="ComEC_N"/>
</dbReference>
<dbReference type="InterPro" id="IPR052159">
    <property type="entry name" value="Competence_DNA_uptake"/>
</dbReference>
<dbReference type="NCBIfam" id="TIGR00360">
    <property type="entry name" value="ComEC_N-term"/>
    <property type="match status" value="1"/>
</dbReference>
<proteinExistence type="predicted"/>
<keyword evidence="5 6" id="KW-0472">Membrane</keyword>
<keyword evidence="2" id="KW-1003">Cell membrane</keyword>
<evidence type="ECO:0000259" key="7">
    <source>
        <dbReference type="Pfam" id="PF03772"/>
    </source>
</evidence>
<dbReference type="EMBL" id="JAQOSP010000116">
    <property type="protein sequence ID" value="MDJ1171481.1"/>
    <property type="molecule type" value="Genomic_DNA"/>
</dbReference>
<feature type="transmembrane region" description="Helical" evidence="6">
    <location>
        <begin position="430"/>
        <end position="448"/>
    </location>
</feature>
<feature type="transmembrane region" description="Helical" evidence="6">
    <location>
        <begin position="52"/>
        <end position="69"/>
    </location>
</feature>
<evidence type="ECO:0000256" key="1">
    <source>
        <dbReference type="ARBA" id="ARBA00004651"/>
    </source>
</evidence>
<feature type="transmembrane region" description="Helical" evidence="6">
    <location>
        <begin position="398"/>
        <end position="423"/>
    </location>
</feature>
<keyword evidence="3 6" id="KW-0812">Transmembrane</keyword>
<evidence type="ECO:0000313" key="10">
    <source>
        <dbReference type="Proteomes" id="UP001235303"/>
    </source>
</evidence>
<evidence type="ECO:0000256" key="6">
    <source>
        <dbReference type="SAM" id="Phobius"/>
    </source>
</evidence>
<dbReference type="PANTHER" id="PTHR30619:SF1">
    <property type="entry name" value="RECOMBINATION PROTEIN 2"/>
    <property type="match status" value="1"/>
</dbReference>
<evidence type="ECO:0000256" key="4">
    <source>
        <dbReference type="ARBA" id="ARBA00022989"/>
    </source>
</evidence>
<dbReference type="InterPro" id="IPR025405">
    <property type="entry name" value="DUF4131"/>
</dbReference>
<dbReference type="PANTHER" id="PTHR30619">
    <property type="entry name" value="DNA INTERNALIZATION/COMPETENCE PROTEIN COMEC/REC2"/>
    <property type="match status" value="1"/>
</dbReference>
<dbReference type="Proteomes" id="UP001235303">
    <property type="component" value="Unassembled WGS sequence"/>
</dbReference>
<feature type="transmembrane region" description="Helical" evidence="6">
    <location>
        <begin position="238"/>
        <end position="259"/>
    </location>
</feature>
<feature type="transmembrane region" description="Helical" evidence="6">
    <location>
        <begin position="271"/>
        <end position="290"/>
    </location>
</feature>
<name>A0ABT7AX37_9CYAN</name>
<feature type="transmembrane region" description="Helical" evidence="6">
    <location>
        <begin position="485"/>
        <end position="504"/>
    </location>
</feature>
<evidence type="ECO:0000256" key="2">
    <source>
        <dbReference type="ARBA" id="ARBA00022475"/>
    </source>
</evidence>
<feature type="transmembrane region" description="Helical" evidence="6">
    <location>
        <begin position="454"/>
        <end position="473"/>
    </location>
</feature>
<feature type="domain" description="ComEC/Rec2-related protein" evidence="7">
    <location>
        <begin position="216"/>
        <end position="475"/>
    </location>
</feature>
<organism evidence="9 10">
    <name type="scientific">Roseofilum acuticapitatum BLCC-M154</name>
    <dbReference type="NCBI Taxonomy" id="3022444"/>
    <lineage>
        <taxon>Bacteria</taxon>
        <taxon>Bacillati</taxon>
        <taxon>Cyanobacteriota</taxon>
        <taxon>Cyanophyceae</taxon>
        <taxon>Desertifilales</taxon>
        <taxon>Desertifilaceae</taxon>
        <taxon>Roseofilum</taxon>
        <taxon>Roseofilum acuticapitatum</taxon>
    </lineage>
</organism>
<dbReference type="RefSeq" id="WP_283755234.1">
    <property type="nucleotide sequence ID" value="NZ_JAQOSP010000116.1"/>
</dbReference>
<evidence type="ECO:0000259" key="8">
    <source>
        <dbReference type="Pfam" id="PF13567"/>
    </source>
</evidence>
<protein>
    <submittedName>
        <fullName evidence="9">ComEC/Rec2 family competence protein</fullName>
    </submittedName>
</protein>
<evidence type="ECO:0000256" key="3">
    <source>
        <dbReference type="ARBA" id="ARBA00022692"/>
    </source>
</evidence>
<accession>A0ABT7AX37</accession>
<reference evidence="9 10" key="1">
    <citation type="submission" date="2023-01" db="EMBL/GenBank/DDBJ databases">
        <title>Novel diversity within Roseofilum (Cyanobacteria; Desertifilaceae) from marine benthic mats with descriptions of four novel species.</title>
        <authorList>
            <person name="Wang Y."/>
            <person name="Berthold D.E."/>
            <person name="Hu J."/>
            <person name="Lefler F.W."/>
            <person name="Laughinghouse H.D. IV."/>
        </authorList>
    </citation>
    <scope>NUCLEOTIDE SEQUENCE [LARGE SCALE GENOMIC DNA]</scope>
    <source>
        <strain evidence="9 10">BLCC-M154</strain>
    </source>
</reference>
<feature type="domain" description="DUF4131" evidence="8">
    <location>
        <begin position="29"/>
        <end position="179"/>
    </location>
</feature>